<dbReference type="RefSeq" id="WP_123242178.1">
    <property type="nucleotide sequence ID" value="NZ_JAAHBY010000053.1"/>
</dbReference>
<keyword evidence="3" id="KW-1185">Reference proteome</keyword>
<accession>A0ABX9WFF3</accession>
<name>A0ABX9WFF3_9ACTN</name>
<dbReference type="Gene3D" id="2.120.10.30">
    <property type="entry name" value="TolB, C-terminal domain"/>
    <property type="match status" value="1"/>
</dbReference>
<evidence type="ECO:0000256" key="1">
    <source>
        <dbReference type="SAM" id="Phobius"/>
    </source>
</evidence>
<feature type="transmembrane region" description="Helical" evidence="1">
    <location>
        <begin position="43"/>
        <end position="63"/>
    </location>
</feature>
<evidence type="ECO:0008006" key="4">
    <source>
        <dbReference type="Google" id="ProtNLM"/>
    </source>
</evidence>
<dbReference type="SUPFAM" id="SSF82171">
    <property type="entry name" value="DPP6 N-terminal domain-like"/>
    <property type="match status" value="1"/>
</dbReference>
<evidence type="ECO:0000313" key="3">
    <source>
        <dbReference type="Proteomes" id="UP000280698"/>
    </source>
</evidence>
<dbReference type="Pfam" id="PF07676">
    <property type="entry name" value="PD40"/>
    <property type="match status" value="1"/>
</dbReference>
<keyword evidence="1" id="KW-1133">Transmembrane helix</keyword>
<dbReference type="InterPro" id="IPR011042">
    <property type="entry name" value="6-blade_b-propeller_TolB-like"/>
</dbReference>
<evidence type="ECO:0000313" key="2">
    <source>
        <dbReference type="EMBL" id="RNL97041.1"/>
    </source>
</evidence>
<comment type="caution">
    <text evidence="2">The sequence shown here is derived from an EMBL/GenBank/DDBJ whole genome shotgun (WGS) entry which is preliminary data.</text>
</comment>
<sequence>MTRLLDETLRAAVRDLADGAGPAPDLAARALGRGRRLRRRRRVAVAGAAVLAIVAVAVPFVLLRPRPAALPTTPAPTVTPSPTLLAPPGTDWTTRPLVLPGGWVVTRAQVKGGSGSGFLLDRGRNRYFATDRYDGIFPAPTGSLVAVHDDDRPKDVGLIDLASGKTRWYRVDGALSTPRWSPDGRRLLFTTHRVDHFGFIVMAVADGTKQTHLVGPLGWSCTDFCDFTWTRDGREVALTLTKKRAGERGPRDLAKGVQLFSVDDGRPTRLVEMPGAPASPDAWSPDGKLVVVQGQQEPLLVETATGRVVNPLPSAEVVWVSDDRLLYRRPLGRGDFVLADPTGRELVRQPLPRELVDLEVTVAPR</sequence>
<gene>
    <name evidence="2" type="ORF">EFE23_18405</name>
</gene>
<reference evidence="2 3" key="1">
    <citation type="submission" date="2018-11" db="EMBL/GenBank/DDBJ databases">
        <title>Micromonospora sp. PPF5-17, a new actinomycetes isolated from a hot spring soil.</title>
        <authorList>
            <person name="Thawai C."/>
        </authorList>
    </citation>
    <scope>NUCLEOTIDE SEQUENCE [LARGE SCALE GENOMIC DNA]</scope>
    <source>
        <strain evidence="2 3">PPF5-17</strain>
    </source>
</reference>
<protein>
    <recommendedName>
        <fullName evidence="4">WD40-like Beta Propeller Repeat</fullName>
    </recommendedName>
</protein>
<keyword evidence="1" id="KW-0812">Transmembrane</keyword>
<organism evidence="2 3">
    <name type="scientific">Micromonospora solifontis</name>
    <dbReference type="NCBI Taxonomy" id="2487138"/>
    <lineage>
        <taxon>Bacteria</taxon>
        <taxon>Bacillati</taxon>
        <taxon>Actinomycetota</taxon>
        <taxon>Actinomycetes</taxon>
        <taxon>Micromonosporales</taxon>
        <taxon>Micromonosporaceae</taxon>
        <taxon>Micromonospora</taxon>
    </lineage>
</organism>
<keyword evidence="1" id="KW-0472">Membrane</keyword>
<dbReference type="Proteomes" id="UP000280698">
    <property type="component" value="Unassembled WGS sequence"/>
</dbReference>
<dbReference type="InterPro" id="IPR011659">
    <property type="entry name" value="WD40"/>
</dbReference>
<proteinExistence type="predicted"/>
<dbReference type="EMBL" id="RJLN01000053">
    <property type="protein sequence ID" value="RNL97041.1"/>
    <property type="molecule type" value="Genomic_DNA"/>
</dbReference>